<comment type="function">
    <text evidence="5">Required for box C/D snoRNAs accumulation involved in snoRNA processing, snoRNA transport to the nucleolus and ribosome biogenesis.</text>
</comment>
<keyword evidence="11" id="KW-1185">Reference proteome</keyword>
<dbReference type="Proteomes" id="UP001201163">
    <property type="component" value="Unassembled WGS sequence"/>
</dbReference>
<feature type="compositionally biased region" description="Gly residues" evidence="8">
    <location>
        <begin position="108"/>
        <end position="119"/>
    </location>
</feature>
<keyword evidence="2" id="KW-0479">Metal-binding</keyword>
<comment type="similarity">
    <text evidence="6">Belongs to the BCD1 family.</text>
</comment>
<evidence type="ECO:0000256" key="4">
    <source>
        <dbReference type="ARBA" id="ARBA00022833"/>
    </source>
</evidence>
<dbReference type="GO" id="GO:0070761">
    <property type="term" value="C:pre-snoRNP complex"/>
    <property type="evidence" value="ECO:0007669"/>
    <property type="project" value="TreeGrafter"/>
</dbReference>
<evidence type="ECO:0000313" key="10">
    <source>
        <dbReference type="EMBL" id="KAH8999206.1"/>
    </source>
</evidence>
<feature type="region of interest" description="Disordered" evidence="8">
    <location>
        <begin position="106"/>
        <end position="126"/>
    </location>
</feature>
<dbReference type="GO" id="GO:0000463">
    <property type="term" value="P:maturation of LSU-rRNA from tricistronic rRNA transcript (SSU-rRNA, 5.8S rRNA, LSU-rRNA)"/>
    <property type="evidence" value="ECO:0007669"/>
    <property type="project" value="TreeGrafter"/>
</dbReference>
<evidence type="ECO:0000259" key="9">
    <source>
        <dbReference type="PROSITE" id="PS51083"/>
    </source>
</evidence>
<dbReference type="Pfam" id="PF25790">
    <property type="entry name" value="BCD1"/>
    <property type="match status" value="1"/>
</dbReference>
<dbReference type="GO" id="GO:0048254">
    <property type="term" value="P:snoRNA localization"/>
    <property type="evidence" value="ECO:0007669"/>
    <property type="project" value="TreeGrafter"/>
</dbReference>
<feature type="region of interest" description="Disordered" evidence="8">
    <location>
        <begin position="351"/>
        <end position="370"/>
    </location>
</feature>
<reference evidence="10" key="1">
    <citation type="submission" date="2022-01" db="EMBL/GenBank/DDBJ databases">
        <title>Comparative genomics reveals a dynamic genome evolution in the ectomycorrhizal milk-cap (Lactarius) mushrooms.</title>
        <authorList>
            <consortium name="DOE Joint Genome Institute"/>
            <person name="Lebreton A."/>
            <person name="Tang N."/>
            <person name="Kuo A."/>
            <person name="LaButti K."/>
            <person name="Drula E."/>
            <person name="Barry K."/>
            <person name="Clum A."/>
            <person name="Lipzen A."/>
            <person name="Mousain D."/>
            <person name="Ng V."/>
            <person name="Wang R."/>
            <person name="Wang X."/>
            <person name="Dai Y."/>
            <person name="Henrissat B."/>
            <person name="Grigoriev I.V."/>
            <person name="Guerin-Laguette A."/>
            <person name="Yu F."/>
            <person name="Martin F.M."/>
        </authorList>
    </citation>
    <scope>NUCLEOTIDE SEQUENCE</scope>
    <source>
        <strain evidence="10">QP</strain>
    </source>
</reference>
<dbReference type="PANTHER" id="PTHR13483:SF3">
    <property type="entry name" value="BOX C_D SNORNA PROTEIN 1"/>
    <property type="match status" value="1"/>
</dbReference>
<dbReference type="AlphaFoldDB" id="A0AAD4QEM0"/>
<comment type="caution">
    <text evidence="10">The sequence shown here is derived from an EMBL/GenBank/DDBJ whole genome shotgun (WGS) entry which is preliminary data.</text>
</comment>
<dbReference type="GO" id="GO:0008270">
    <property type="term" value="F:zinc ion binding"/>
    <property type="evidence" value="ECO:0007669"/>
    <property type="project" value="UniProtKB-UniRule"/>
</dbReference>
<protein>
    <recommendedName>
        <fullName evidence="9">HIT-type domain-containing protein</fullName>
    </recommendedName>
</protein>
<feature type="domain" description="HIT-type" evidence="9">
    <location>
        <begin position="20"/>
        <end position="54"/>
    </location>
</feature>
<dbReference type="Pfam" id="PF04438">
    <property type="entry name" value="zf-HIT"/>
    <property type="match status" value="1"/>
</dbReference>
<dbReference type="PANTHER" id="PTHR13483">
    <property type="entry name" value="BOX C_D SNORNA PROTEIN 1-RELATED"/>
    <property type="match status" value="1"/>
</dbReference>
<dbReference type="CDD" id="cd23023">
    <property type="entry name" value="zf-HIT_BCD1"/>
    <property type="match status" value="1"/>
</dbReference>
<dbReference type="InterPro" id="IPR057721">
    <property type="entry name" value="BCD1_alpha/beta"/>
</dbReference>
<evidence type="ECO:0000256" key="2">
    <source>
        <dbReference type="ARBA" id="ARBA00022723"/>
    </source>
</evidence>
<evidence type="ECO:0000256" key="5">
    <source>
        <dbReference type="ARBA" id="ARBA00049598"/>
    </source>
</evidence>
<keyword evidence="4" id="KW-0862">Zinc</keyword>
<evidence type="ECO:0000256" key="8">
    <source>
        <dbReference type="SAM" id="MobiDB-lite"/>
    </source>
</evidence>
<evidence type="ECO:0000256" key="7">
    <source>
        <dbReference type="PROSITE-ProRule" id="PRU00453"/>
    </source>
</evidence>
<evidence type="ECO:0000256" key="1">
    <source>
        <dbReference type="ARBA" id="ARBA00022553"/>
    </source>
</evidence>
<proteinExistence type="inferred from homology"/>
<dbReference type="InterPro" id="IPR007529">
    <property type="entry name" value="Znf_HIT"/>
</dbReference>
<evidence type="ECO:0000313" key="11">
    <source>
        <dbReference type="Proteomes" id="UP001201163"/>
    </source>
</evidence>
<evidence type="ECO:0000256" key="6">
    <source>
        <dbReference type="ARBA" id="ARBA00049654"/>
    </source>
</evidence>
<evidence type="ECO:0000256" key="3">
    <source>
        <dbReference type="ARBA" id="ARBA00022771"/>
    </source>
</evidence>
<keyword evidence="1" id="KW-0597">Phosphoprotein</keyword>
<organism evidence="10 11">
    <name type="scientific">Lactarius akahatsu</name>
    <dbReference type="NCBI Taxonomy" id="416441"/>
    <lineage>
        <taxon>Eukaryota</taxon>
        <taxon>Fungi</taxon>
        <taxon>Dikarya</taxon>
        <taxon>Basidiomycota</taxon>
        <taxon>Agaricomycotina</taxon>
        <taxon>Agaricomycetes</taxon>
        <taxon>Russulales</taxon>
        <taxon>Russulaceae</taxon>
        <taxon>Lactarius</taxon>
    </lineage>
</organism>
<keyword evidence="3 7" id="KW-0863">Zinc-finger</keyword>
<dbReference type="Gene3D" id="3.30.60.190">
    <property type="match status" value="1"/>
</dbReference>
<dbReference type="EMBL" id="JAKELL010000004">
    <property type="protein sequence ID" value="KAH8999206.1"/>
    <property type="molecule type" value="Genomic_DNA"/>
</dbReference>
<dbReference type="GO" id="GO:0005634">
    <property type="term" value="C:nucleus"/>
    <property type="evidence" value="ECO:0007669"/>
    <property type="project" value="TreeGrafter"/>
</dbReference>
<accession>A0AAD4QEM0</accession>
<dbReference type="SUPFAM" id="SSF144232">
    <property type="entry name" value="HIT/MYND zinc finger-like"/>
    <property type="match status" value="1"/>
</dbReference>
<dbReference type="GO" id="GO:0000492">
    <property type="term" value="P:box C/D snoRNP assembly"/>
    <property type="evidence" value="ECO:0007669"/>
    <property type="project" value="TreeGrafter"/>
</dbReference>
<gene>
    <name evidence="10" type="ORF">EDB92DRAFT_1791087</name>
</gene>
<name>A0AAD4QEM0_9AGAM</name>
<dbReference type="InterPro" id="IPR051639">
    <property type="entry name" value="BCD1"/>
</dbReference>
<sequence length="370" mass="41328">MTSADTTACLDIRSSTVPQCIVCSSRVAIYTCPRCAIRTCSLPCSATHKTHTGCSGVRDKTKFVPLNRYTHGTMMDDYVFLEDMNRRVSGCGQDIVRNGYRMLRGGRGRGAAGRGGPGRGSSEKKRDMLKLQLELRDIEMDLLPAGMERRKLNHSTWDPKRKVAFLTVEYSIHPSPSLDANPNENSIQESYILLTHRNNFDLSLRDLFQSRVSERTKGKGRAELPTWVKTLALPHPDVPDTFTPPQFFIRAPLELLPQRERSGFIKLHGEQKLSSLLRNKQFVEFPTIEVWEEGAFRGVLLDESGTFGLQREQKPAKRCKLDATKGRAAIAGLLGDYGSEDSDEAETALTKLGEYEESGAETRSVPRTSS</sequence>
<dbReference type="PROSITE" id="PS51083">
    <property type="entry name" value="ZF_HIT"/>
    <property type="match status" value="1"/>
</dbReference>